<dbReference type="Proteomes" id="UP000887565">
    <property type="component" value="Unplaced"/>
</dbReference>
<evidence type="ECO:0000313" key="1">
    <source>
        <dbReference type="Proteomes" id="UP000887565"/>
    </source>
</evidence>
<sequence>MTSKIIFTKLFCGALGFSALVNITFCIRKMIKTSSVWQNDRDPSLTSSSERPTRDYLAKSFSASSNSLKISNPASTFWQDLSVTAIADDFSKFIEKSPSFIDETGVADRPAFASEVGVVVATQKIGVSGA</sequence>
<protein>
    <submittedName>
        <fullName evidence="2">Uncharacterized protein</fullName>
    </submittedName>
</protein>
<accession>A0A915INK2</accession>
<dbReference type="AlphaFoldDB" id="A0A915INK2"/>
<organism evidence="1 2">
    <name type="scientific">Romanomermis culicivorax</name>
    <name type="common">Nematode worm</name>
    <dbReference type="NCBI Taxonomy" id="13658"/>
    <lineage>
        <taxon>Eukaryota</taxon>
        <taxon>Metazoa</taxon>
        <taxon>Ecdysozoa</taxon>
        <taxon>Nematoda</taxon>
        <taxon>Enoplea</taxon>
        <taxon>Dorylaimia</taxon>
        <taxon>Mermithida</taxon>
        <taxon>Mermithoidea</taxon>
        <taxon>Mermithidae</taxon>
        <taxon>Romanomermis</taxon>
    </lineage>
</organism>
<proteinExistence type="predicted"/>
<keyword evidence="1" id="KW-1185">Reference proteome</keyword>
<name>A0A915INK2_ROMCU</name>
<reference evidence="2" key="1">
    <citation type="submission" date="2022-11" db="UniProtKB">
        <authorList>
            <consortium name="WormBaseParasite"/>
        </authorList>
    </citation>
    <scope>IDENTIFICATION</scope>
</reference>
<dbReference type="WBParaSite" id="nRc.2.0.1.t15449-RA">
    <property type="protein sequence ID" value="nRc.2.0.1.t15449-RA"/>
    <property type="gene ID" value="nRc.2.0.1.g15449"/>
</dbReference>
<evidence type="ECO:0000313" key="2">
    <source>
        <dbReference type="WBParaSite" id="nRc.2.0.1.t15449-RA"/>
    </source>
</evidence>